<evidence type="ECO:0000256" key="2">
    <source>
        <dbReference type="ARBA" id="ARBA00022448"/>
    </source>
</evidence>
<keyword evidence="6" id="KW-0408">Iron</keyword>
<gene>
    <name evidence="11" type="ORF">KME65_09310</name>
</gene>
<protein>
    <submittedName>
        <fullName evidence="11">2Fe-2S iron-sulfur cluster binding domain-containing protein</fullName>
    </submittedName>
</protein>
<dbReference type="EMBL" id="JAHHGM010000007">
    <property type="protein sequence ID" value="MBT2989148.1"/>
    <property type="molecule type" value="Genomic_DNA"/>
</dbReference>
<keyword evidence="9" id="KW-0812">Transmembrane</keyword>
<keyword evidence="2" id="KW-0813">Transport</keyword>
<dbReference type="CDD" id="cd00207">
    <property type="entry name" value="fer2"/>
    <property type="match status" value="1"/>
</dbReference>
<evidence type="ECO:0000256" key="5">
    <source>
        <dbReference type="ARBA" id="ARBA00022982"/>
    </source>
</evidence>
<dbReference type="SUPFAM" id="SSF54292">
    <property type="entry name" value="2Fe-2S ferredoxin-like"/>
    <property type="match status" value="1"/>
</dbReference>
<evidence type="ECO:0000256" key="8">
    <source>
        <dbReference type="ARBA" id="ARBA00034078"/>
    </source>
</evidence>
<evidence type="ECO:0000256" key="3">
    <source>
        <dbReference type="ARBA" id="ARBA00022714"/>
    </source>
</evidence>
<dbReference type="PANTHER" id="PTHR43112">
    <property type="entry name" value="FERREDOXIN"/>
    <property type="match status" value="1"/>
</dbReference>
<sequence>MSDDLIIIAAIMVLAIVSVGIRLLARRKKTILDTGDGNTASPPGLLHDMSVDGLDITVTFSESAKQYRWLETNDSLLEFAESRGIEVESLCRAGECGSCRTKLIEGEVEYHQEPAINPGRGYCLLCIAKPRSDIVLAK</sequence>
<dbReference type="PROSITE" id="PS00197">
    <property type="entry name" value="2FE2S_FER_1"/>
    <property type="match status" value="1"/>
</dbReference>
<dbReference type="InterPro" id="IPR001041">
    <property type="entry name" value="2Fe-2S_ferredoxin-type"/>
</dbReference>
<dbReference type="PROSITE" id="PS51085">
    <property type="entry name" value="2FE2S_FER_2"/>
    <property type="match status" value="1"/>
</dbReference>
<dbReference type="AlphaFoldDB" id="A0A944QSQ8"/>
<dbReference type="PANTHER" id="PTHR43112:SF3">
    <property type="entry name" value="FERREDOXIN-2, CHLOROPLASTIC"/>
    <property type="match status" value="1"/>
</dbReference>
<feature type="transmembrane region" description="Helical" evidence="9">
    <location>
        <begin position="6"/>
        <end position="25"/>
    </location>
</feature>
<dbReference type="InterPro" id="IPR012675">
    <property type="entry name" value="Beta-grasp_dom_sf"/>
</dbReference>
<keyword evidence="4" id="KW-0479">Metal-binding</keyword>
<feature type="domain" description="2Fe-2S ferredoxin-type" evidence="10">
    <location>
        <begin position="54"/>
        <end position="138"/>
    </location>
</feature>
<keyword evidence="7" id="KW-0411">Iron-sulfur</keyword>
<keyword evidence="5" id="KW-0249">Electron transport</keyword>
<evidence type="ECO:0000256" key="6">
    <source>
        <dbReference type="ARBA" id="ARBA00023004"/>
    </source>
</evidence>
<accession>A0A944QSQ8</accession>
<evidence type="ECO:0000313" key="11">
    <source>
        <dbReference type="EMBL" id="MBT2989148.1"/>
    </source>
</evidence>
<dbReference type="InterPro" id="IPR036010">
    <property type="entry name" value="2Fe-2S_ferredoxin-like_sf"/>
</dbReference>
<organism evidence="11 12">
    <name type="scientific">Candidatus Thiodiazotropha taylori</name>
    <dbReference type="NCBI Taxonomy" id="2792791"/>
    <lineage>
        <taxon>Bacteria</taxon>
        <taxon>Pseudomonadati</taxon>
        <taxon>Pseudomonadota</taxon>
        <taxon>Gammaproteobacteria</taxon>
        <taxon>Chromatiales</taxon>
        <taxon>Sedimenticolaceae</taxon>
        <taxon>Candidatus Thiodiazotropha</taxon>
    </lineage>
</organism>
<name>A0A944QSQ8_9GAMM</name>
<evidence type="ECO:0000256" key="9">
    <source>
        <dbReference type="SAM" id="Phobius"/>
    </source>
</evidence>
<dbReference type="Proteomes" id="UP000770889">
    <property type="component" value="Unassembled WGS sequence"/>
</dbReference>
<comment type="caution">
    <text evidence="11">The sequence shown here is derived from an EMBL/GenBank/DDBJ whole genome shotgun (WGS) entry which is preliminary data.</text>
</comment>
<proteinExistence type="inferred from homology"/>
<keyword evidence="9" id="KW-0472">Membrane</keyword>
<reference evidence="11 12" key="1">
    <citation type="submission" date="2021-05" db="EMBL/GenBank/DDBJ databases">
        <title>Genetic and Functional Diversity in Clade A Lucinid endosymbionts from the Bahamas.</title>
        <authorList>
            <person name="Giani N.M."/>
            <person name="Engel A.S."/>
            <person name="Campbell B.J."/>
        </authorList>
    </citation>
    <scope>NUCLEOTIDE SEQUENCE [LARGE SCALE GENOMIC DNA]</scope>
    <source>
        <strain evidence="11">LUC16012Gg_MoonRockCtena</strain>
    </source>
</reference>
<evidence type="ECO:0000256" key="1">
    <source>
        <dbReference type="ARBA" id="ARBA00007874"/>
    </source>
</evidence>
<evidence type="ECO:0000313" key="12">
    <source>
        <dbReference type="Proteomes" id="UP000770889"/>
    </source>
</evidence>
<keyword evidence="9" id="KW-1133">Transmembrane helix</keyword>
<dbReference type="InterPro" id="IPR006058">
    <property type="entry name" value="2Fe2S_fd_BS"/>
</dbReference>
<dbReference type="Gene3D" id="3.10.20.30">
    <property type="match status" value="1"/>
</dbReference>
<evidence type="ECO:0000259" key="10">
    <source>
        <dbReference type="PROSITE" id="PS51085"/>
    </source>
</evidence>
<dbReference type="GO" id="GO:0051537">
    <property type="term" value="F:2 iron, 2 sulfur cluster binding"/>
    <property type="evidence" value="ECO:0007669"/>
    <property type="project" value="UniProtKB-KW"/>
</dbReference>
<dbReference type="GO" id="GO:0046872">
    <property type="term" value="F:metal ion binding"/>
    <property type="evidence" value="ECO:0007669"/>
    <property type="project" value="UniProtKB-KW"/>
</dbReference>
<evidence type="ECO:0000256" key="7">
    <source>
        <dbReference type="ARBA" id="ARBA00023014"/>
    </source>
</evidence>
<comment type="similarity">
    <text evidence="1">Belongs to the 2Fe2S plant-type ferredoxin family.</text>
</comment>
<comment type="cofactor">
    <cofactor evidence="8">
        <name>[2Fe-2S] cluster</name>
        <dbReference type="ChEBI" id="CHEBI:190135"/>
    </cofactor>
</comment>
<keyword evidence="3" id="KW-0001">2Fe-2S</keyword>
<dbReference type="Pfam" id="PF00111">
    <property type="entry name" value="Fer2"/>
    <property type="match status" value="1"/>
</dbReference>
<evidence type="ECO:0000256" key="4">
    <source>
        <dbReference type="ARBA" id="ARBA00022723"/>
    </source>
</evidence>